<dbReference type="PIRSF" id="PIRSF000429">
    <property type="entry name" value="Ac-CoA_Ac_transf"/>
    <property type="match status" value="1"/>
</dbReference>
<evidence type="ECO:0000256" key="3">
    <source>
        <dbReference type="ARBA" id="ARBA00022679"/>
    </source>
</evidence>
<dbReference type="PANTHER" id="PTHR18919:SF107">
    <property type="entry name" value="ACETYL-COA ACETYLTRANSFERASE, CYTOSOLIC"/>
    <property type="match status" value="1"/>
</dbReference>
<evidence type="ECO:0000256" key="2">
    <source>
        <dbReference type="ARBA" id="ARBA00012705"/>
    </source>
</evidence>
<dbReference type="SUPFAM" id="SSF53901">
    <property type="entry name" value="Thiolase-like"/>
    <property type="match status" value="2"/>
</dbReference>
<feature type="domain" description="Thiolase C-terminal" evidence="9">
    <location>
        <begin position="282"/>
        <end position="400"/>
    </location>
</feature>
<proteinExistence type="inferred from homology"/>
<keyword evidence="3 7" id="KW-0808">Transferase</keyword>
<dbReference type="EMBL" id="JBEGDP010000004">
    <property type="protein sequence ID" value="MEQ7846859.1"/>
    <property type="molecule type" value="Genomic_DNA"/>
</dbReference>
<dbReference type="EC" id="2.3.1.9" evidence="2"/>
<protein>
    <recommendedName>
        <fullName evidence="6">Probable acetyl-CoA acetyltransferase</fullName>
        <ecNumber evidence="2">2.3.1.9</ecNumber>
    </recommendedName>
    <alternativeName>
        <fullName evidence="5">Acetoacetyl-CoA thiolase</fullName>
    </alternativeName>
</protein>
<dbReference type="RefSeq" id="WP_056864155.1">
    <property type="nucleotide sequence ID" value="NZ_BAAAMM010000001.1"/>
</dbReference>
<dbReference type="InterPro" id="IPR020617">
    <property type="entry name" value="Thiolase_C"/>
</dbReference>
<gene>
    <name evidence="10" type="ORF">V6R90_06175</name>
</gene>
<reference evidence="10 11" key="1">
    <citation type="submission" date="2024-02" db="EMBL/GenBank/DDBJ databases">
        <title>Full genome sequence of Nocardioides kribbensis.</title>
        <authorList>
            <person name="Poletto B.L."/>
            <person name="Silva G."/>
            <person name="Galante D."/>
            <person name="Campos K.R."/>
            <person name="Santos M.B.N."/>
            <person name="Sacchi C.T."/>
        </authorList>
    </citation>
    <scope>NUCLEOTIDE SEQUENCE [LARGE SCALE GENOMIC DNA]</scope>
    <source>
        <strain evidence="10 11">O4R</strain>
    </source>
</reference>
<evidence type="ECO:0000259" key="8">
    <source>
        <dbReference type="Pfam" id="PF00108"/>
    </source>
</evidence>
<evidence type="ECO:0000313" key="10">
    <source>
        <dbReference type="EMBL" id="MEQ7846859.1"/>
    </source>
</evidence>
<evidence type="ECO:0000259" key="9">
    <source>
        <dbReference type="Pfam" id="PF02803"/>
    </source>
</evidence>
<evidence type="ECO:0000256" key="4">
    <source>
        <dbReference type="ARBA" id="ARBA00023315"/>
    </source>
</evidence>
<dbReference type="Gene3D" id="3.40.47.10">
    <property type="match status" value="2"/>
</dbReference>
<dbReference type="InterPro" id="IPR020613">
    <property type="entry name" value="Thiolase_CS"/>
</dbReference>
<dbReference type="InterPro" id="IPR002155">
    <property type="entry name" value="Thiolase"/>
</dbReference>
<dbReference type="InterPro" id="IPR016039">
    <property type="entry name" value="Thiolase-like"/>
</dbReference>
<dbReference type="InterPro" id="IPR020616">
    <property type="entry name" value="Thiolase_N"/>
</dbReference>
<dbReference type="NCBIfam" id="TIGR01930">
    <property type="entry name" value="AcCoA-C-Actrans"/>
    <property type="match status" value="1"/>
</dbReference>
<evidence type="ECO:0000256" key="1">
    <source>
        <dbReference type="ARBA" id="ARBA00010982"/>
    </source>
</evidence>
<keyword evidence="4 7" id="KW-0012">Acyltransferase</keyword>
<dbReference type="PANTHER" id="PTHR18919">
    <property type="entry name" value="ACETYL-COA C-ACYLTRANSFERASE"/>
    <property type="match status" value="1"/>
</dbReference>
<dbReference type="GO" id="GO:0003985">
    <property type="term" value="F:acetyl-CoA C-acetyltransferase activity"/>
    <property type="evidence" value="ECO:0007669"/>
    <property type="project" value="UniProtKB-EC"/>
</dbReference>
<dbReference type="PROSITE" id="PS00098">
    <property type="entry name" value="THIOLASE_1"/>
    <property type="match status" value="1"/>
</dbReference>
<sequence>MSDHAAPSSSPTVIVAGARTPIGRLLGGLKDLSAADLGGVAIKGALEKAGVSGDQVDYLIMGQVIQAGAGQNPARTAGVAAGLPMSLPSITINKVCLSGLNAIAMADQMVRAGEADVVVAGGMESMTNAPHFLPKSREGIKFGDVKLVDSMAYDALFDQFTSQAMGLLTEERNAADENLTREEQDEFSALSHQKAAAAWKNGVFDEEVVPVSIPQRKGDPVVVSADEGVRGETTAESLGRLRPAFSKTGTVTAGSASQISDGACAVVVMSKAKAEELGLDYLCEIGAHGMVAGPDSTLQLQPANATALACRKEGIEPTDLDLVEFNEAFAAVGISSARALGLPDEKVNVNGGAIALGHPVGMSGARVVLHLALELKRRGGGTGAAALCGGGGQGDALIVRVPSS</sequence>
<dbReference type="Proteomes" id="UP001482520">
    <property type="component" value="Unassembled WGS sequence"/>
</dbReference>
<evidence type="ECO:0000313" key="11">
    <source>
        <dbReference type="Proteomes" id="UP001482520"/>
    </source>
</evidence>
<keyword evidence="11" id="KW-1185">Reference proteome</keyword>
<accession>A0ABV1NWJ9</accession>
<dbReference type="PROSITE" id="PS00737">
    <property type="entry name" value="THIOLASE_2"/>
    <property type="match status" value="1"/>
</dbReference>
<feature type="domain" description="Thiolase N-terminal" evidence="8">
    <location>
        <begin position="13"/>
        <end position="271"/>
    </location>
</feature>
<comment type="similarity">
    <text evidence="1 7">Belongs to the thiolase-like superfamily. Thiolase family.</text>
</comment>
<evidence type="ECO:0000256" key="7">
    <source>
        <dbReference type="RuleBase" id="RU003557"/>
    </source>
</evidence>
<dbReference type="Pfam" id="PF00108">
    <property type="entry name" value="Thiolase_N"/>
    <property type="match status" value="1"/>
</dbReference>
<comment type="caution">
    <text evidence="10">The sequence shown here is derived from an EMBL/GenBank/DDBJ whole genome shotgun (WGS) entry which is preliminary data.</text>
</comment>
<dbReference type="InterPro" id="IPR020610">
    <property type="entry name" value="Thiolase_AS"/>
</dbReference>
<dbReference type="Pfam" id="PF02803">
    <property type="entry name" value="Thiolase_C"/>
    <property type="match status" value="1"/>
</dbReference>
<evidence type="ECO:0000256" key="6">
    <source>
        <dbReference type="ARBA" id="ARBA00040529"/>
    </source>
</evidence>
<name>A0ABV1NWJ9_9ACTN</name>
<dbReference type="InterPro" id="IPR020615">
    <property type="entry name" value="Thiolase_acyl_enz_int_AS"/>
</dbReference>
<evidence type="ECO:0000256" key="5">
    <source>
        <dbReference type="ARBA" id="ARBA00030755"/>
    </source>
</evidence>
<dbReference type="PROSITE" id="PS00099">
    <property type="entry name" value="THIOLASE_3"/>
    <property type="match status" value="1"/>
</dbReference>
<organism evidence="10 11">
    <name type="scientific">Nocardioides kribbensis</name>
    <dbReference type="NCBI Taxonomy" id="305517"/>
    <lineage>
        <taxon>Bacteria</taxon>
        <taxon>Bacillati</taxon>
        <taxon>Actinomycetota</taxon>
        <taxon>Actinomycetes</taxon>
        <taxon>Propionibacteriales</taxon>
        <taxon>Nocardioidaceae</taxon>
        <taxon>Nocardioides</taxon>
    </lineage>
</organism>
<dbReference type="CDD" id="cd00751">
    <property type="entry name" value="thiolase"/>
    <property type="match status" value="1"/>
</dbReference>